<reference evidence="2" key="1">
    <citation type="submission" date="2022-11" db="UniProtKB">
        <authorList>
            <consortium name="WormBaseParasite"/>
        </authorList>
    </citation>
    <scope>IDENTIFICATION</scope>
</reference>
<name>A0AC35FR75_9BILA</name>
<sequence length="127" mass="14440">MFTFIIFLILFNVINGKPYDEIRDELFILNAKIKSNSEWESNRYRGREYINIVGKPQQNGFRALDNTLKYADTAGPYILPQRTGTGALARYNAMKEKIGPYILPQRTGTGALAKYNAMKEKIASTPN</sequence>
<proteinExistence type="predicted"/>
<dbReference type="Proteomes" id="UP000887580">
    <property type="component" value="Unplaced"/>
</dbReference>
<organism evidence="1 2">
    <name type="scientific">Panagrolaimus sp. PS1159</name>
    <dbReference type="NCBI Taxonomy" id="55785"/>
    <lineage>
        <taxon>Eukaryota</taxon>
        <taxon>Metazoa</taxon>
        <taxon>Ecdysozoa</taxon>
        <taxon>Nematoda</taxon>
        <taxon>Chromadorea</taxon>
        <taxon>Rhabditida</taxon>
        <taxon>Tylenchina</taxon>
        <taxon>Panagrolaimomorpha</taxon>
        <taxon>Panagrolaimoidea</taxon>
        <taxon>Panagrolaimidae</taxon>
        <taxon>Panagrolaimus</taxon>
    </lineage>
</organism>
<accession>A0AC35FR75</accession>
<protein>
    <submittedName>
        <fullName evidence="2">Uncharacterized protein</fullName>
    </submittedName>
</protein>
<evidence type="ECO:0000313" key="1">
    <source>
        <dbReference type="Proteomes" id="UP000887580"/>
    </source>
</evidence>
<evidence type="ECO:0000313" key="2">
    <source>
        <dbReference type="WBParaSite" id="PS1159_v2.g20093.t1"/>
    </source>
</evidence>
<dbReference type="WBParaSite" id="PS1159_v2.g20093.t1">
    <property type="protein sequence ID" value="PS1159_v2.g20093.t1"/>
    <property type="gene ID" value="PS1159_v2.g20093"/>
</dbReference>